<dbReference type="Pfam" id="PF00115">
    <property type="entry name" value="COX1"/>
    <property type="match status" value="1"/>
</dbReference>
<keyword evidence="5" id="KW-0813">Transport</keyword>
<keyword evidence="5" id="KW-0249">Electron transport</keyword>
<feature type="transmembrane region" description="Helical" evidence="6">
    <location>
        <begin position="237"/>
        <end position="266"/>
    </location>
</feature>
<evidence type="ECO:0000256" key="3">
    <source>
        <dbReference type="ARBA" id="ARBA00022989"/>
    </source>
</evidence>
<evidence type="ECO:0000256" key="5">
    <source>
        <dbReference type="RuleBase" id="RU000370"/>
    </source>
</evidence>
<dbReference type="PANTHER" id="PTHR10422:SF18">
    <property type="entry name" value="CYTOCHROME C OXIDASE SUBUNIT 1"/>
    <property type="match status" value="1"/>
</dbReference>
<feature type="transmembrane region" description="Helical" evidence="6">
    <location>
        <begin position="358"/>
        <end position="378"/>
    </location>
</feature>
<keyword evidence="5" id="KW-0408">Iron</keyword>
<dbReference type="PROSITE" id="PS00077">
    <property type="entry name" value="COX1_CUB"/>
    <property type="match status" value="1"/>
</dbReference>
<evidence type="ECO:0000256" key="2">
    <source>
        <dbReference type="ARBA" id="ARBA00022692"/>
    </source>
</evidence>
<feature type="transmembrane region" description="Helical" evidence="6">
    <location>
        <begin position="426"/>
        <end position="450"/>
    </location>
</feature>
<keyword evidence="4 6" id="KW-0472">Membrane</keyword>
<dbReference type="GO" id="GO:0016020">
    <property type="term" value="C:membrane"/>
    <property type="evidence" value="ECO:0007669"/>
    <property type="project" value="UniProtKB-SubCell"/>
</dbReference>
<dbReference type="EMBL" id="JBHUCZ010000010">
    <property type="protein sequence ID" value="MFD1568235.1"/>
    <property type="molecule type" value="Genomic_DNA"/>
</dbReference>
<feature type="transmembrane region" description="Helical" evidence="6">
    <location>
        <begin position="145"/>
        <end position="164"/>
    </location>
</feature>
<feature type="transmembrane region" description="Helical" evidence="6">
    <location>
        <begin position="503"/>
        <end position="523"/>
    </location>
</feature>
<accession>A0ABD6BU72</accession>
<keyword evidence="5" id="KW-0679">Respiratory chain</keyword>
<dbReference type="PANTHER" id="PTHR10422">
    <property type="entry name" value="CYTOCHROME C OXIDASE SUBUNIT 1"/>
    <property type="match status" value="1"/>
</dbReference>
<dbReference type="AlphaFoldDB" id="A0ABD6BU72"/>
<comment type="subcellular location">
    <subcellularLocation>
        <location evidence="1">Membrane</location>
        <topology evidence="1">Multi-pass membrane protein</topology>
    </subcellularLocation>
</comment>
<keyword evidence="5" id="KW-0349">Heme</keyword>
<keyword evidence="3 6" id="KW-1133">Transmembrane helix</keyword>
<evidence type="ECO:0000256" key="4">
    <source>
        <dbReference type="ARBA" id="ARBA00023136"/>
    </source>
</evidence>
<dbReference type="InterPro" id="IPR023616">
    <property type="entry name" value="Cyt_c_oxase-like_su1_dom"/>
</dbReference>
<feature type="transmembrane region" description="Helical" evidence="6">
    <location>
        <begin position="390"/>
        <end position="414"/>
    </location>
</feature>
<dbReference type="PROSITE" id="PS50855">
    <property type="entry name" value="COX1"/>
    <property type="match status" value="1"/>
</dbReference>
<evidence type="ECO:0000313" key="8">
    <source>
        <dbReference type="EMBL" id="MFD1568235.1"/>
    </source>
</evidence>
<sequence length="582" mass="65194">MSGPIGRSIRRWLRRGYRTVRRGRAAVEDDDQRLGDREKPEHERDTLSGITHWLTTVDHADIGVLYLVFATGAALLGGLDAMMLRTELITSGTEIWTAQTYNALFTTHGITMLFLFATPAMFGVGNILVPALIGADDMAFPRINAFAFWILIPGALLIRAGVVGDLLMGFLGYQDLVHPAAMGWTLYTPLTIAMRNREVDLLLLGLHLTGISTIAAAINFIVTIVEYRAPDVTWGRLGIFTWTILTTAGIALFAFPVLGSTLLMLLADRNFDTAFFVGGDGAILFQHLFWFFGHPEVYILILPPMGVMSHVIPRFAGRKLFGFRYVVYSTLAIGVLSFGVWAHHMFATGIDPRLQASFMAVTLAIAVPSAVKTFNWIATIWNGRIRLNAPMLFCLGAIACFIVGGVTGVFLGAIPVDQVYHGTYYVVGHFHLMLMGLTVFAAFAASYYWYPLLTGRMYNRDLAHLHFWLTMAGTVVAFCLMFVLGIEGVPRRTATYFPRYSPWHQWITIAAYVIGMAQLLWVWNMLRSVRKGDPVEGDDPWNLRDTGLDTTEWDWFRENRDDLPLWNGGDRETRVRHPTHED</sequence>
<proteinExistence type="inferred from homology"/>
<protein>
    <submittedName>
        <fullName evidence="8">Cbb3-type cytochrome c oxidase subunit I</fullName>
    </submittedName>
</protein>
<name>A0ABD6BU72_9EURY</name>
<feature type="transmembrane region" description="Helical" evidence="6">
    <location>
        <begin position="110"/>
        <end position="133"/>
    </location>
</feature>
<dbReference type="RefSeq" id="WP_267647761.1">
    <property type="nucleotide sequence ID" value="NZ_JANHGR010000002.1"/>
</dbReference>
<feature type="transmembrane region" description="Helical" evidence="6">
    <location>
        <begin position="64"/>
        <end position="84"/>
    </location>
</feature>
<keyword evidence="9" id="KW-1185">Reference proteome</keyword>
<feature type="domain" description="Cytochrome oxidase subunit I profile" evidence="7">
    <location>
        <begin position="53"/>
        <end position="542"/>
    </location>
</feature>
<evidence type="ECO:0000313" key="9">
    <source>
        <dbReference type="Proteomes" id="UP001597139"/>
    </source>
</evidence>
<dbReference type="SUPFAM" id="SSF81442">
    <property type="entry name" value="Cytochrome c oxidase subunit I-like"/>
    <property type="match status" value="1"/>
</dbReference>
<dbReference type="InterPro" id="IPR023615">
    <property type="entry name" value="Cyt_c_Oxase_su1_BS"/>
</dbReference>
<organism evidence="8 9">
    <name type="scientific">Halolamina litorea</name>
    <dbReference type="NCBI Taxonomy" id="1515593"/>
    <lineage>
        <taxon>Archaea</taxon>
        <taxon>Methanobacteriati</taxon>
        <taxon>Methanobacteriota</taxon>
        <taxon>Stenosarchaea group</taxon>
        <taxon>Halobacteria</taxon>
        <taxon>Halobacteriales</taxon>
        <taxon>Haloferacaceae</taxon>
    </lineage>
</organism>
<evidence type="ECO:0000256" key="1">
    <source>
        <dbReference type="ARBA" id="ARBA00004141"/>
    </source>
</evidence>
<comment type="caution">
    <text evidence="8">The sequence shown here is derived from an EMBL/GenBank/DDBJ whole genome shotgun (WGS) entry which is preliminary data.</text>
</comment>
<feature type="transmembrane region" description="Helical" evidence="6">
    <location>
        <begin position="462"/>
        <end position="483"/>
    </location>
</feature>
<dbReference type="InterPro" id="IPR036927">
    <property type="entry name" value="Cyt_c_oxase-like_su1_sf"/>
</dbReference>
<feature type="transmembrane region" description="Helical" evidence="6">
    <location>
        <begin position="325"/>
        <end position="346"/>
    </location>
</feature>
<keyword evidence="2 5" id="KW-0812">Transmembrane</keyword>
<comment type="similarity">
    <text evidence="5">Belongs to the heme-copper respiratory oxidase family.</text>
</comment>
<feature type="transmembrane region" description="Helical" evidence="6">
    <location>
        <begin position="297"/>
        <end position="313"/>
    </location>
</feature>
<dbReference type="Gene3D" id="1.20.210.10">
    <property type="entry name" value="Cytochrome c oxidase-like, subunit I domain"/>
    <property type="match status" value="1"/>
</dbReference>
<dbReference type="Proteomes" id="UP001597139">
    <property type="component" value="Unassembled WGS sequence"/>
</dbReference>
<dbReference type="InterPro" id="IPR000883">
    <property type="entry name" value="Cyt_C_Oxase_1"/>
</dbReference>
<evidence type="ECO:0000259" key="7">
    <source>
        <dbReference type="PROSITE" id="PS50855"/>
    </source>
</evidence>
<evidence type="ECO:0000256" key="6">
    <source>
        <dbReference type="SAM" id="Phobius"/>
    </source>
</evidence>
<keyword evidence="5" id="KW-0479">Metal-binding</keyword>
<reference evidence="8 9" key="1">
    <citation type="journal article" date="2019" name="Int. J. Syst. Evol. Microbiol.">
        <title>The Global Catalogue of Microorganisms (GCM) 10K type strain sequencing project: providing services to taxonomists for standard genome sequencing and annotation.</title>
        <authorList>
            <consortium name="The Broad Institute Genomics Platform"/>
            <consortium name="The Broad Institute Genome Sequencing Center for Infectious Disease"/>
            <person name="Wu L."/>
            <person name="Ma J."/>
        </authorList>
    </citation>
    <scope>NUCLEOTIDE SEQUENCE [LARGE SCALE GENOMIC DNA]</scope>
    <source>
        <strain evidence="8 9">CGMCC 1.12859</strain>
    </source>
</reference>
<gene>
    <name evidence="8" type="ORF">ACFSAU_12110</name>
</gene>
<feature type="transmembrane region" description="Helical" evidence="6">
    <location>
        <begin position="201"/>
        <end position="225"/>
    </location>
</feature>
<dbReference type="PRINTS" id="PR01165">
    <property type="entry name" value="CYCOXIDASEI"/>
</dbReference>